<dbReference type="Gene3D" id="3.40.190.10">
    <property type="entry name" value="Periplasmic binding protein-like II"/>
    <property type="match status" value="1"/>
</dbReference>
<proteinExistence type="predicted"/>
<keyword evidence="2" id="KW-1185">Reference proteome</keyword>
<dbReference type="AlphaFoldDB" id="A0A1G6LCG6"/>
<name>A0A1G6LCG6_9RHOB</name>
<accession>A0A1G6LCG6</accession>
<evidence type="ECO:0000313" key="2">
    <source>
        <dbReference type="Proteomes" id="UP000199628"/>
    </source>
</evidence>
<dbReference type="Proteomes" id="UP000199628">
    <property type="component" value="Unassembled WGS sequence"/>
</dbReference>
<sequence>MTDLVGGIMGQVRGPPSIGYLLTFAQIVLPMVRRSFEAVFPEAHVRQIEMNQAGICSGLRRAATVSVLMT</sequence>
<organism evidence="1 2">
    <name type="scientific">Ruegeria marina</name>
    <dbReference type="NCBI Taxonomy" id="639004"/>
    <lineage>
        <taxon>Bacteria</taxon>
        <taxon>Pseudomonadati</taxon>
        <taxon>Pseudomonadota</taxon>
        <taxon>Alphaproteobacteria</taxon>
        <taxon>Rhodobacterales</taxon>
        <taxon>Roseobacteraceae</taxon>
        <taxon>Ruegeria</taxon>
    </lineage>
</organism>
<evidence type="ECO:0000313" key="1">
    <source>
        <dbReference type="EMBL" id="SDC40445.1"/>
    </source>
</evidence>
<dbReference type="STRING" id="639004.SAMN04488239_102196"/>
<gene>
    <name evidence="1" type="ORF">SAMN04488239_102196</name>
</gene>
<protein>
    <submittedName>
        <fullName evidence="1">Uncharacterized protein</fullName>
    </submittedName>
</protein>
<dbReference type="EMBL" id="FMZV01000002">
    <property type="protein sequence ID" value="SDC40445.1"/>
    <property type="molecule type" value="Genomic_DNA"/>
</dbReference>
<reference evidence="2" key="1">
    <citation type="submission" date="2016-10" db="EMBL/GenBank/DDBJ databases">
        <authorList>
            <person name="Varghese N."/>
            <person name="Submissions S."/>
        </authorList>
    </citation>
    <scope>NUCLEOTIDE SEQUENCE [LARGE SCALE GENOMIC DNA]</scope>
    <source>
        <strain evidence="2">CGMCC 1.9108</strain>
    </source>
</reference>